<accession>A0ABV0YTV0</accession>
<comment type="caution">
    <text evidence="1">The sequence shown here is derived from an EMBL/GenBank/DDBJ whole genome shotgun (WGS) entry which is preliminary data.</text>
</comment>
<organism evidence="1 2">
    <name type="scientific">Ameca splendens</name>
    <dbReference type="NCBI Taxonomy" id="208324"/>
    <lineage>
        <taxon>Eukaryota</taxon>
        <taxon>Metazoa</taxon>
        <taxon>Chordata</taxon>
        <taxon>Craniata</taxon>
        <taxon>Vertebrata</taxon>
        <taxon>Euteleostomi</taxon>
        <taxon>Actinopterygii</taxon>
        <taxon>Neopterygii</taxon>
        <taxon>Teleostei</taxon>
        <taxon>Neoteleostei</taxon>
        <taxon>Acanthomorphata</taxon>
        <taxon>Ovalentaria</taxon>
        <taxon>Atherinomorphae</taxon>
        <taxon>Cyprinodontiformes</taxon>
        <taxon>Goodeidae</taxon>
        <taxon>Ameca</taxon>
    </lineage>
</organism>
<dbReference type="EMBL" id="JAHRIP010042101">
    <property type="protein sequence ID" value="MEQ2297280.1"/>
    <property type="molecule type" value="Genomic_DNA"/>
</dbReference>
<reference evidence="1 2" key="1">
    <citation type="submission" date="2021-06" db="EMBL/GenBank/DDBJ databases">
        <authorList>
            <person name="Palmer J.M."/>
        </authorList>
    </citation>
    <scope>NUCLEOTIDE SEQUENCE [LARGE SCALE GENOMIC DNA]</scope>
    <source>
        <strain evidence="1 2">AS_MEX2019</strain>
        <tissue evidence="1">Muscle</tissue>
    </source>
</reference>
<proteinExistence type="predicted"/>
<protein>
    <submittedName>
        <fullName evidence="1">Uncharacterized protein</fullName>
    </submittedName>
</protein>
<name>A0ABV0YTV0_9TELE</name>
<evidence type="ECO:0000313" key="2">
    <source>
        <dbReference type="Proteomes" id="UP001469553"/>
    </source>
</evidence>
<gene>
    <name evidence="1" type="ORF">AMECASPLE_033266</name>
</gene>
<dbReference type="Proteomes" id="UP001469553">
    <property type="component" value="Unassembled WGS sequence"/>
</dbReference>
<keyword evidence="2" id="KW-1185">Reference proteome</keyword>
<evidence type="ECO:0000313" key="1">
    <source>
        <dbReference type="EMBL" id="MEQ2297280.1"/>
    </source>
</evidence>
<sequence>MDQHSLDSVGGWSCAAAVSHTCESSASLRQLFKEQVADHLTPECRRLWFLLRLTSWDLPVFSVQSGPADLCGSTFSNDSLTPTCHKCSTCLNLSALQRSACLRKLRANRANLT</sequence>